<proteinExistence type="predicted"/>
<dbReference type="Pfam" id="PF14356">
    <property type="entry name" value="DUF4403"/>
    <property type="match status" value="1"/>
</dbReference>
<dbReference type="InterPro" id="IPR025515">
    <property type="entry name" value="DUF4403"/>
</dbReference>
<dbReference type="EMBL" id="FOPC01000002">
    <property type="protein sequence ID" value="SFG27811.1"/>
    <property type="molecule type" value="Genomic_DNA"/>
</dbReference>
<keyword evidence="2" id="KW-1185">Reference proteome</keyword>
<dbReference type="OrthoDB" id="617059at2"/>
<sequence>MKTTFATQLQKYSFLLIFPTLFFLGCKGLDISNPGPLPALPSPDSEVNVPLVFPKKTLNRLINSQIPNQLIAQDDLEIGNGIEGNLSLSRNGQILSSALDSQQMTIQLPMKIQGEIGLSQSGLGSLFRGKVPIDNEFAPTFKLNPEINPDWTLSVKDFELLSLGGNLSLDVLGMQVDLSKMLEREIKQWAAEYFQPDQKLVNLKPIVDLAWEQVGRPFQVDWQQGVSGFSIRPKRVMFKEFFDQNENLTIWMGLAGQIQTHPADATPSRAFPLPNLSENTSDENTLKILLPTAISFDELDQILGENLNGRSFRVDSKTVLTLDELRSKAFGELIAIETDFVADRSNGKTVDGRLFVVGKPSYDSEAQALTFEDVNFKVISDQSSANFGIALKKRKIIRQIEKLAVFPIGDLLQESTEGIRERLGLNTPIADLQIENLEIIPEGFYPSANGLRIYVQANGNVGVNWK</sequence>
<gene>
    <name evidence="1" type="ORF">SAMN04487988_102283</name>
</gene>
<dbReference type="STRING" id="435880.SAMN04487988_102283"/>
<dbReference type="Proteomes" id="UP000199642">
    <property type="component" value="Unassembled WGS sequence"/>
</dbReference>
<dbReference type="RefSeq" id="WP_092789131.1">
    <property type="nucleotide sequence ID" value="NZ_FOPC01000002.1"/>
</dbReference>
<evidence type="ECO:0000313" key="1">
    <source>
        <dbReference type="EMBL" id="SFG27811.1"/>
    </source>
</evidence>
<name>A0A1I2QQC0_9BACT</name>
<dbReference type="PROSITE" id="PS51257">
    <property type="entry name" value="PROKAR_LIPOPROTEIN"/>
    <property type="match status" value="1"/>
</dbReference>
<evidence type="ECO:0000313" key="2">
    <source>
        <dbReference type="Proteomes" id="UP000199642"/>
    </source>
</evidence>
<dbReference type="AlphaFoldDB" id="A0A1I2QQC0"/>
<protein>
    <recommendedName>
        <fullName evidence="3">DUF4403 family protein</fullName>
    </recommendedName>
</protein>
<accession>A0A1I2QQC0</accession>
<organism evidence="1 2">
    <name type="scientific">Algoriphagus hitonicola</name>
    <dbReference type="NCBI Taxonomy" id="435880"/>
    <lineage>
        <taxon>Bacteria</taxon>
        <taxon>Pseudomonadati</taxon>
        <taxon>Bacteroidota</taxon>
        <taxon>Cytophagia</taxon>
        <taxon>Cytophagales</taxon>
        <taxon>Cyclobacteriaceae</taxon>
        <taxon>Algoriphagus</taxon>
    </lineage>
</organism>
<evidence type="ECO:0008006" key="3">
    <source>
        <dbReference type="Google" id="ProtNLM"/>
    </source>
</evidence>
<reference evidence="2" key="1">
    <citation type="submission" date="2016-10" db="EMBL/GenBank/DDBJ databases">
        <authorList>
            <person name="Varghese N."/>
            <person name="Submissions S."/>
        </authorList>
    </citation>
    <scope>NUCLEOTIDE SEQUENCE [LARGE SCALE GENOMIC DNA]</scope>
    <source>
        <strain evidence="2">DSM 19315</strain>
    </source>
</reference>